<dbReference type="Proteomes" id="UP000594778">
    <property type="component" value="Chromosome"/>
</dbReference>
<dbReference type="RefSeq" id="WP_183021427.1">
    <property type="nucleotide sequence ID" value="NZ_CP065668.1"/>
</dbReference>
<protein>
    <submittedName>
        <fullName evidence="2">RHS domain-containing protein</fullName>
    </submittedName>
</protein>
<proteinExistence type="predicted"/>
<dbReference type="AlphaFoldDB" id="A0A7T2S591"/>
<dbReference type="Pfam" id="PF03527">
    <property type="entry name" value="RHS"/>
    <property type="match status" value="1"/>
</dbReference>
<reference evidence="2 3" key="1">
    <citation type="submission" date="2020-12" db="EMBL/GenBank/DDBJ databases">
        <title>FDA dAtabase for Regulatory Grade micrObial Sequences (FDA-ARGOS): Supporting development and validation of Infectious Disease Dx tests.</title>
        <authorList>
            <person name="Sproer C."/>
            <person name="Gronow S."/>
            <person name="Severitt S."/>
            <person name="Schroder I."/>
            <person name="Tallon L."/>
            <person name="Sadzewicz L."/>
            <person name="Zhao X."/>
            <person name="Boylan J."/>
            <person name="Ott S."/>
            <person name="Bowen H."/>
            <person name="Vavikolanu K."/>
            <person name="Mehta A."/>
            <person name="Aluvathingal J."/>
            <person name="Nadendla S."/>
            <person name="Lowell S."/>
            <person name="Myers T."/>
            <person name="Yan Y."/>
            <person name="Sichtig H."/>
        </authorList>
    </citation>
    <scope>NUCLEOTIDE SEQUENCE [LARGE SCALE GENOMIC DNA]</scope>
    <source>
        <strain evidence="2 3">FDAARGOS_909</strain>
    </source>
</reference>
<gene>
    <name evidence="2" type="ORF">I6G66_03695</name>
</gene>
<organism evidence="2 3">
    <name type="scientific">Delftia acidovorans</name>
    <name type="common">Pseudomonas acidovorans</name>
    <name type="synonym">Comamonas acidovorans</name>
    <dbReference type="NCBI Taxonomy" id="80866"/>
    <lineage>
        <taxon>Bacteria</taxon>
        <taxon>Pseudomonadati</taxon>
        <taxon>Pseudomonadota</taxon>
        <taxon>Betaproteobacteria</taxon>
        <taxon>Burkholderiales</taxon>
        <taxon>Comamonadaceae</taxon>
        <taxon>Delftia</taxon>
    </lineage>
</organism>
<evidence type="ECO:0000259" key="1">
    <source>
        <dbReference type="Pfam" id="PF03527"/>
    </source>
</evidence>
<sequence>MPPANIQDAGEKPSTYWCQCDQIGTPLELADAQGKVAWAADYKEAALGQRRCAHRSVCRGPHPRHWRNCRRRQRVDLSCRGR</sequence>
<feature type="domain" description="RHS protein conserved region" evidence="1">
    <location>
        <begin position="19"/>
        <end position="43"/>
    </location>
</feature>
<name>A0A7T2S591_DELAC</name>
<dbReference type="InterPro" id="IPR001826">
    <property type="entry name" value="RHS"/>
</dbReference>
<dbReference type="EMBL" id="CP065668">
    <property type="protein sequence ID" value="QPS09165.1"/>
    <property type="molecule type" value="Genomic_DNA"/>
</dbReference>
<evidence type="ECO:0000313" key="3">
    <source>
        <dbReference type="Proteomes" id="UP000594778"/>
    </source>
</evidence>
<evidence type="ECO:0000313" key="2">
    <source>
        <dbReference type="EMBL" id="QPS09165.1"/>
    </source>
</evidence>
<accession>A0A7T2S591</accession>